<organism evidence="1">
    <name type="scientific">marine metagenome</name>
    <dbReference type="NCBI Taxonomy" id="408172"/>
    <lineage>
        <taxon>unclassified sequences</taxon>
        <taxon>metagenomes</taxon>
        <taxon>ecological metagenomes</taxon>
    </lineage>
</organism>
<sequence length="30" mass="3317">MTYRLPVMWHGEESVIGLVPSLQDSSPSAE</sequence>
<protein>
    <submittedName>
        <fullName evidence="1">Uncharacterized protein</fullName>
    </submittedName>
</protein>
<reference evidence="1" key="1">
    <citation type="submission" date="2018-05" db="EMBL/GenBank/DDBJ databases">
        <authorList>
            <person name="Lanie J.A."/>
            <person name="Ng W.-L."/>
            <person name="Kazmierczak K.M."/>
            <person name="Andrzejewski T.M."/>
            <person name="Davidsen T.M."/>
            <person name="Wayne K.J."/>
            <person name="Tettelin H."/>
            <person name="Glass J.I."/>
            <person name="Rusch D."/>
            <person name="Podicherti R."/>
            <person name="Tsui H.-C.T."/>
            <person name="Winkler M.E."/>
        </authorList>
    </citation>
    <scope>NUCLEOTIDE SEQUENCE</scope>
</reference>
<accession>A0A382Y813</accession>
<dbReference type="AlphaFoldDB" id="A0A382Y813"/>
<dbReference type="EMBL" id="UINC01173707">
    <property type="protein sequence ID" value="SVD79446.1"/>
    <property type="molecule type" value="Genomic_DNA"/>
</dbReference>
<evidence type="ECO:0000313" key="1">
    <source>
        <dbReference type="EMBL" id="SVD79446.1"/>
    </source>
</evidence>
<feature type="non-terminal residue" evidence="1">
    <location>
        <position position="30"/>
    </location>
</feature>
<name>A0A382Y813_9ZZZZ</name>
<proteinExistence type="predicted"/>
<gene>
    <name evidence="1" type="ORF">METZ01_LOCUS432300</name>
</gene>